<comment type="function">
    <text evidence="14">The coatomer is a cytosolic protein complex that binds to dilysine motifs and reversibly associates with Golgi non-clathrin-coated vesicles, which further mediate biosynthetic protein transport from the ER, via the Golgi up to the trans Golgi network. Coatomer complex is required for budding from Golgi membranes, and is essential for the retrograde Golgi-to-ER transport of dilysine-tagged proteins.</text>
</comment>
<evidence type="ECO:0000256" key="6">
    <source>
        <dbReference type="ARBA" id="ARBA00022490"/>
    </source>
</evidence>
<sequence length="685" mass="75348">FPVIITGSEDGTVKIWHSTTFRLEDTLNEGKERVWSIGHLKGSNSIAVGYDEGVLLLKLGRDEPLVSMDSSGKIIWARHNEIQTTNLKSLPSDAASADGERLPLPVKDLGSSDLYPQSLSHNPNGRFVAVCGDGEYIVYTALAWRNKSFGSADEFVWGNEASEFATREGRSKVKVSRNFQEKHTLKPQFVVEGLFGGTLLGLRGSDFVAFYDWAEGTIVRRIDVPVKKVFWSDSGDYLAITADDAFYILEFRRELVDAVLNSGQDVDEDGIEDAFEVVSEVSEQVVTALWVGDCFLYNNSSWRLNYFVGGEVTTLYHLDRPMYLLGFLASQSRVYLIDKDLSVVSYTLLMNLIEYKTLVMRGDIDAAQEILETLPEDQLNNVAKFLESRDLVKEALEVATDPDYRFDLAVQLGDLPVAHQIADQVNSEVKWKQLGELAMTSGKLTLAEDCLMRGKDLPGLLLLFTARGSKSSLKELIPLAKEQGCSNIAFMAHFLLGNLDACIQLLVDTGRMPEAAFFARTYAPSKMSMVVEQWRDDLKKINPKAADSLADPAKYPNLFPHLDMALKAEEIAQQRRLHPVPASEYPQHEGSNTVNLIEEIERLAIGERTGAVENGDIPPHAGAEPIPASGDEAGISVARAAGSLSTQEGTTQIGQRPHAAVDDGSLVESAAGAEHDWGLEDGGQE</sequence>
<evidence type="ECO:0000256" key="15">
    <source>
        <dbReference type="ARBA" id="ARBA00032920"/>
    </source>
</evidence>
<accession>A0A8S1IYW3</accession>
<dbReference type="Gene3D" id="1.25.40.470">
    <property type="match status" value="1"/>
</dbReference>
<evidence type="ECO:0000256" key="13">
    <source>
        <dbReference type="ARBA" id="ARBA00023329"/>
    </source>
</evidence>
<dbReference type="EMBL" id="CAJHUC010001289">
    <property type="protein sequence ID" value="CAD7700543.1"/>
    <property type="molecule type" value="Genomic_DNA"/>
</dbReference>
<dbReference type="Pfam" id="PF00400">
    <property type="entry name" value="WD40"/>
    <property type="match status" value="1"/>
</dbReference>
<keyword evidence="11" id="KW-0333">Golgi apparatus</keyword>
<dbReference type="Gene3D" id="2.130.10.10">
    <property type="entry name" value="YVTN repeat-like/Quinoprotein amine dehydrogenase"/>
    <property type="match status" value="1"/>
</dbReference>
<reference evidence="20" key="1">
    <citation type="submission" date="2020-12" db="EMBL/GenBank/DDBJ databases">
        <authorList>
            <person name="Iha C."/>
        </authorList>
    </citation>
    <scope>NUCLEOTIDE SEQUENCE</scope>
</reference>
<evidence type="ECO:0000259" key="19">
    <source>
        <dbReference type="Pfam" id="PF23953"/>
    </source>
</evidence>
<comment type="caution">
    <text evidence="20">The sequence shown here is derived from an EMBL/GenBank/DDBJ whole genome shotgun (WGS) entry which is preliminary data.</text>
</comment>
<evidence type="ECO:0000256" key="8">
    <source>
        <dbReference type="ARBA" id="ARBA00022737"/>
    </source>
</evidence>
<dbReference type="InterPro" id="IPR001680">
    <property type="entry name" value="WD40_rpt"/>
</dbReference>
<dbReference type="FunFam" id="1.25.40.470:FF:000001">
    <property type="entry name" value="Coatomer subunit beta"/>
    <property type="match status" value="1"/>
</dbReference>
<evidence type="ECO:0000256" key="5">
    <source>
        <dbReference type="ARBA" id="ARBA00022448"/>
    </source>
</evidence>
<evidence type="ECO:0000256" key="12">
    <source>
        <dbReference type="ARBA" id="ARBA00023136"/>
    </source>
</evidence>
<evidence type="ECO:0000259" key="18">
    <source>
        <dbReference type="Pfam" id="PF04053"/>
    </source>
</evidence>
<evidence type="ECO:0000256" key="4">
    <source>
        <dbReference type="ARBA" id="ARBA00011775"/>
    </source>
</evidence>
<dbReference type="PANTHER" id="PTHR19876">
    <property type="entry name" value="COATOMER"/>
    <property type="match status" value="1"/>
</dbReference>
<evidence type="ECO:0000256" key="7">
    <source>
        <dbReference type="ARBA" id="ARBA00022574"/>
    </source>
</evidence>
<feature type="region of interest" description="Disordered" evidence="17">
    <location>
        <begin position="610"/>
        <end position="630"/>
    </location>
</feature>
<dbReference type="Pfam" id="PF04053">
    <property type="entry name" value="B-prop_COPA_B_2nd"/>
    <property type="match status" value="1"/>
</dbReference>
<comment type="similarity">
    <text evidence="3">Belongs to the WD repeat COPB2 family.</text>
</comment>
<evidence type="ECO:0000256" key="3">
    <source>
        <dbReference type="ARBA" id="ARBA00010844"/>
    </source>
</evidence>
<dbReference type="GO" id="GO:0000139">
    <property type="term" value="C:Golgi membrane"/>
    <property type="evidence" value="ECO:0007669"/>
    <property type="project" value="UniProtKB-SubCell"/>
</dbReference>
<gene>
    <name evidence="20" type="ORF">OSTQU699_LOCUS5902</name>
</gene>
<dbReference type="InterPro" id="IPR015943">
    <property type="entry name" value="WD40/YVTN_repeat-like_dom_sf"/>
</dbReference>
<dbReference type="InterPro" id="IPR056176">
    <property type="entry name" value="TPR_COPA_B"/>
</dbReference>
<dbReference type="GO" id="GO:0030126">
    <property type="term" value="C:COPI vesicle coat"/>
    <property type="evidence" value="ECO:0007669"/>
    <property type="project" value="TreeGrafter"/>
</dbReference>
<keyword evidence="10" id="KW-0653">Protein transport</keyword>
<dbReference type="GO" id="GO:0006886">
    <property type="term" value="P:intracellular protein transport"/>
    <property type="evidence" value="ECO:0007669"/>
    <property type="project" value="InterPro"/>
</dbReference>
<keyword evidence="13" id="KW-0968">Cytoplasmic vesicle</keyword>
<keyword evidence="6" id="KW-0963">Cytoplasm</keyword>
<feature type="domain" description="COPA/B second beta-propeller" evidence="18">
    <location>
        <begin position="79"/>
        <end position="338"/>
    </location>
</feature>
<evidence type="ECO:0000313" key="21">
    <source>
        <dbReference type="Proteomes" id="UP000708148"/>
    </source>
</evidence>
<dbReference type="GO" id="GO:0006891">
    <property type="term" value="P:intra-Golgi vesicle-mediated transport"/>
    <property type="evidence" value="ECO:0007669"/>
    <property type="project" value="TreeGrafter"/>
</dbReference>
<evidence type="ECO:0000256" key="10">
    <source>
        <dbReference type="ARBA" id="ARBA00022927"/>
    </source>
</evidence>
<dbReference type="AlphaFoldDB" id="A0A8S1IYW3"/>
<dbReference type="OrthoDB" id="10261470at2759"/>
<name>A0A8S1IYW3_9CHLO</name>
<feature type="repeat" description="WD" evidence="16">
    <location>
        <begin position="1"/>
        <end position="26"/>
    </location>
</feature>
<evidence type="ECO:0000256" key="9">
    <source>
        <dbReference type="ARBA" id="ARBA00022892"/>
    </source>
</evidence>
<dbReference type="PANTHER" id="PTHR19876:SF2">
    <property type="entry name" value="COATOMER SUBUNIT BETA"/>
    <property type="match status" value="1"/>
</dbReference>
<dbReference type="GO" id="GO:0006890">
    <property type="term" value="P:retrograde vesicle-mediated transport, Golgi to endoplasmic reticulum"/>
    <property type="evidence" value="ECO:0007669"/>
    <property type="project" value="TreeGrafter"/>
</dbReference>
<feature type="non-terminal residue" evidence="20">
    <location>
        <position position="685"/>
    </location>
</feature>
<evidence type="ECO:0000256" key="16">
    <source>
        <dbReference type="PROSITE-ProRule" id="PRU00221"/>
    </source>
</evidence>
<keyword evidence="8" id="KW-0677">Repeat</keyword>
<dbReference type="InterPro" id="IPR006692">
    <property type="entry name" value="Beta-prop_COPA/B_2nd"/>
</dbReference>
<evidence type="ECO:0000256" key="17">
    <source>
        <dbReference type="SAM" id="MobiDB-lite"/>
    </source>
</evidence>
<protein>
    <recommendedName>
        <fullName evidence="15">Beta'-coat protein</fullName>
    </recommendedName>
</protein>
<evidence type="ECO:0000256" key="2">
    <source>
        <dbReference type="ARBA" id="ARBA00004347"/>
    </source>
</evidence>
<evidence type="ECO:0000256" key="11">
    <source>
        <dbReference type="ARBA" id="ARBA00023034"/>
    </source>
</evidence>
<comment type="subcellular location">
    <subcellularLocation>
        <location evidence="2">Cytoplasmic vesicle</location>
        <location evidence="2">COPI-coated vesicle membrane</location>
        <topology evidence="2">Peripheral membrane protein</topology>
        <orientation evidence="2">Cytoplasmic side</orientation>
    </subcellularLocation>
    <subcellularLocation>
        <location evidence="1">Golgi apparatus membrane</location>
        <topology evidence="1">Peripheral membrane protein</topology>
        <orientation evidence="1">Cytoplasmic side</orientation>
    </subcellularLocation>
</comment>
<evidence type="ECO:0000256" key="14">
    <source>
        <dbReference type="ARBA" id="ARBA00025536"/>
    </source>
</evidence>
<keyword evidence="9" id="KW-0931">ER-Golgi transport</keyword>
<dbReference type="InterPro" id="IPR050844">
    <property type="entry name" value="Coatomer_complex_subunit"/>
</dbReference>
<feature type="compositionally biased region" description="Polar residues" evidence="17">
    <location>
        <begin position="643"/>
        <end position="654"/>
    </location>
</feature>
<dbReference type="PROSITE" id="PS50082">
    <property type="entry name" value="WD_REPEATS_2"/>
    <property type="match status" value="1"/>
</dbReference>
<keyword evidence="5" id="KW-0813">Transport</keyword>
<feature type="region of interest" description="Disordered" evidence="17">
    <location>
        <begin position="642"/>
        <end position="685"/>
    </location>
</feature>
<comment type="subunit">
    <text evidence="4">Oligomeric complex that consists of at least the alpha, beta, beta', gamma, delta, epsilon and zeta subunits.</text>
</comment>
<feature type="domain" description="COPA/B TPR" evidence="19">
    <location>
        <begin position="355"/>
        <end position="535"/>
    </location>
</feature>
<organism evidence="20 21">
    <name type="scientific">Ostreobium quekettii</name>
    <dbReference type="NCBI Taxonomy" id="121088"/>
    <lineage>
        <taxon>Eukaryota</taxon>
        <taxon>Viridiplantae</taxon>
        <taxon>Chlorophyta</taxon>
        <taxon>core chlorophytes</taxon>
        <taxon>Ulvophyceae</taxon>
        <taxon>TCBD clade</taxon>
        <taxon>Bryopsidales</taxon>
        <taxon>Ostreobineae</taxon>
        <taxon>Ostreobiaceae</taxon>
        <taxon>Ostreobium</taxon>
    </lineage>
</organism>
<dbReference type="GO" id="GO:0005198">
    <property type="term" value="F:structural molecule activity"/>
    <property type="evidence" value="ECO:0007669"/>
    <property type="project" value="InterPro"/>
</dbReference>
<evidence type="ECO:0000256" key="1">
    <source>
        <dbReference type="ARBA" id="ARBA00004255"/>
    </source>
</evidence>
<dbReference type="Pfam" id="PF23953">
    <property type="entry name" value="TPR_COPA_B"/>
    <property type="match status" value="1"/>
</dbReference>
<dbReference type="GO" id="GO:0006888">
    <property type="term" value="P:endoplasmic reticulum to Golgi vesicle-mediated transport"/>
    <property type="evidence" value="ECO:0007669"/>
    <property type="project" value="TreeGrafter"/>
</dbReference>
<keyword evidence="21" id="KW-1185">Reference proteome</keyword>
<dbReference type="InterPro" id="IPR036322">
    <property type="entry name" value="WD40_repeat_dom_sf"/>
</dbReference>
<keyword evidence="12" id="KW-0472">Membrane</keyword>
<keyword evidence="7 16" id="KW-0853">WD repeat</keyword>
<dbReference type="CDD" id="cd22947">
    <property type="entry name" value="Coatomer_WDAD_beta-like"/>
    <property type="match status" value="1"/>
</dbReference>
<proteinExistence type="inferred from homology"/>
<dbReference type="SUPFAM" id="SSF50978">
    <property type="entry name" value="WD40 repeat-like"/>
    <property type="match status" value="1"/>
</dbReference>
<evidence type="ECO:0000313" key="20">
    <source>
        <dbReference type="EMBL" id="CAD7700543.1"/>
    </source>
</evidence>
<dbReference type="Proteomes" id="UP000708148">
    <property type="component" value="Unassembled WGS sequence"/>
</dbReference>